<evidence type="ECO:0000313" key="3">
    <source>
        <dbReference type="Proteomes" id="UP000002274"/>
    </source>
</evidence>
<evidence type="ECO:0000313" key="2">
    <source>
        <dbReference type="EMBL" id="ABM79663.1"/>
    </source>
</evidence>
<sequence>MLKLSLINQRSQCFSRQGSSFIFCMTIGSGSVLIGVLALALAGLRMRIKQKNSRQAFELTSAIGLV</sequence>
<name>A2CDV3_PROM3</name>
<protein>
    <submittedName>
        <fullName evidence="2">Uncharacterized protein</fullName>
    </submittedName>
</protein>
<gene>
    <name evidence="2" type="ordered locus">P9303_29331</name>
</gene>
<dbReference type="AlphaFoldDB" id="A2CDV3"/>
<proteinExistence type="predicted"/>
<accession>A2CDV3</accession>
<dbReference type="STRING" id="59922.P9303_29331"/>
<dbReference type="EMBL" id="CP000554">
    <property type="protein sequence ID" value="ABM79663.1"/>
    <property type="molecule type" value="Genomic_DNA"/>
</dbReference>
<feature type="transmembrane region" description="Helical" evidence="1">
    <location>
        <begin position="20"/>
        <end position="44"/>
    </location>
</feature>
<keyword evidence="1" id="KW-0472">Membrane</keyword>
<keyword evidence="1" id="KW-0812">Transmembrane</keyword>
<dbReference type="HOGENOM" id="CLU_2827735_0_0_3"/>
<dbReference type="Proteomes" id="UP000002274">
    <property type="component" value="Chromosome"/>
</dbReference>
<dbReference type="KEGG" id="pmf:P9303_29331"/>
<reference evidence="2 3" key="1">
    <citation type="journal article" date="2007" name="PLoS Genet.">
        <title>Patterns and implications of gene gain and loss in the evolution of Prochlorococcus.</title>
        <authorList>
            <person name="Kettler G.C."/>
            <person name="Martiny A.C."/>
            <person name="Huang K."/>
            <person name="Zucker J."/>
            <person name="Coleman M.L."/>
            <person name="Rodrigue S."/>
            <person name="Chen F."/>
            <person name="Lapidus A."/>
            <person name="Ferriera S."/>
            <person name="Johnson J."/>
            <person name="Steglich C."/>
            <person name="Church G.M."/>
            <person name="Richardson P."/>
            <person name="Chisholm S.W."/>
        </authorList>
    </citation>
    <scope>NUCLEOTIDE SEQUENCE [LARGE SCALE GENOMIC DNA]</scope>
    <source>
        <strain evidence="2 3">MIT 9303</strain>
    </source>
</reference>
<organism evidence="2 3">
    <name type="scientific">Prochlorococcus marinus (strain MIT 9303)</name>
    <dbReference type="NCBI Taxonomy" id="59922"/>
    <lineage>
        <taxon>Bacteria</taxon>
        <taxon>Bacillati</taxon>
        <taxon>Cyanobacteriota</taxon>
        <taxon>Cyanophyceae</taxon>
        <taxon>Synechococcales</taxon>
        <taxon>Prochlorococcaceae</taxon>
        <taxon>Prochlorococcus</taxon>
    </lineage>
</organism>
<evidence type="ECO:0000256" key="1">
    <source>
        <dbReference type="SAM" id="Phobius"/>
    </source>
</evidence>
<keyword evidence="1" id="KW-1133">Transmembrane helix</keyword>